<dbReference type="EMBL" id="JAMQAW010000083">
    <property type="protein sequence ID" value="MCM2393740.1"/>
    <property type="molecule type" value="Genomic_DNA"/>
</dbReference>
<keyword evidence="5" id="KW-1185">Reference proteome</keyword>
<dbReference type="InterPro" id="IPR042099">
    <property type="entry name" value="ANL_N_sf"/>
</dbReference>
<evidence type="ECO:0000259" key="2">
    <source>
        <dbReference type="Pfam" id="PF00501"/>
    </source>
</evidence>
<feature type="domain" description="AMP-binding enzyme C-terminal" evidence="3">
    <location>
        <begin position="464"/>
        <end position="542"/>
    </location>
</feature>
<proteinExistence type="predicted"/>
<dbReference type="InterPro" id="IPR020845">
    <property type="entry name" value="AMP-binding_CS"/>
</dbReference>
<reference evidence="4" key="1">
    <citation type="submission" date="2022-06" db="EMBL/GenBank/DDBJ databases">
        <title>Genome public.</title>
        <authorList>
            <person name="Sun Q."/>
        </authorList>
    </citation>
    <scope>NUCLEOTIDE SEQUENCE</scope>
    <source>
        <strain evidence="4">CWNU-1</strain>
    </source>
</reference>
<dbReference type="Gene3D" id="3.40.50.12780">
    <property type="entry name" value="N-terminal domain of ligase-like"/>
    <property type="match status" value="1"/>
</dbReference>
<dbReference type="InterPro" id="IPR025110">
    <property type="entry name" value="AMP-bd_C"/>
</dbReference>
<evidence type="ECO:0000313" key="5">
    <source>
        <dbReference type="Proteomes" id="UP001431429"/>
    </source>
</evidence>
<evidence type="ECO:0000313" key="4">
    <source>
        <dbReference type="EMBL" id="MCM2393740.1"/>
    </source>
</evidence>
<gene>
    <name evidence="4" type="ORF">NBG84_36650</name>
</gene>
<evidence type="ECO:0000256" key="1">
    <source>
        <dbReference type="ARBA" id="ARBA00022598"/>
    </source>
</evidence>
<name>A0ABT0V088_9ACTN</name>
<dbReference type="PANTHER" id="PTHR43352:SF1">
    <property type="entry name" value="ANTHRANILATE--COA LIGASE"/>
    <property type="match status" value="1"/>
</dbReference>
<dbReference type="SUPFAM" id="SSF56801">
    <property type="entry name" value="Acetyl-CoA synthetase-like"/>
    <property type="match status" value="1"/>
</dbReference>
<dbReference type="Pfam" id="PF00501">
    <property type="entry name" value="AMP-binding"/>
    <property type="match status" value="1"/>
</dbReference>
<dbReference type="PANTHER" id="PTHR43352">
    <property type="entry name" value="ACETYL-COA SYNTHETASE"/>
    <property type="match status" value="1"/>
</dbReference>
<organism evidence="4 5">
    <name type="scientific">Streptomyces albipurpureus</name>
    <dbReference type="NCBI Taxonomy" id="2897419"/>
    <lineage>
        <taxon>Bacteria</taxon>
        <taxon>Bacillati</taxon>
        <taxon>Actinomycetota</taxon>
        <taxon>Actinomycetes</taxon>
        <taxon>Kitasatosporales</taxon>
        <taxon>Streptomycetaceae</taxon>
        <taxon>Streptomyces</taxon>
    </lineage>
</organism>
<protein>
    <submittedName>
        <fullName evidence="4">Acyl--CoA ligase</fullName>
    </submittedName>
</protein>
<feature type="domain" description="AMP-dependent synthetase/ligase" evidence="2">
    <location>
        <begin position="47"/>
        <end position="409"/>
    </location>
</feature>
<dbReference type="Gene3D" id="3.30.300.30">
    <property type="match status" value="1"/>
</dbReference>
<dbReference type="InterPro" id="IPR045851">
    <property type="entry name" value="AMP-bd_C_sf"/>
</dbReference>
<dbReference type="InterPro" id="IPR000873">
    <property type="entry name" value="AMP-dep_synth/lig_dom"/>
</dbReference>
<dbReference type="PROSITE" id="PS00455">
    <property type="entry name" value="AMP_BINDING"/>
    <property type="match status" value="1"/>
</dbReference>
<dbReference type="GO" id="GO:0016874">
    <property type="term" value="F:ligase activity"/>
    <property type="evidence" value="ECO:0007669"/>
    <property type="project" value="UniProtKB-KW"/>
</dbReference>
<comment type="caution">
    <text evidence="4">The sequence shown here is derived from an EMBL/GenBank/DDBJ whole genome shotgun (WGS) entry which is preliminary data.</text>
</comment>
<evidence type="ECO:0000259" key="3">
    <source>
        <dbReference type="Pfam" id="PF13193"/>
    </source>
</evidence>
<dbReference type="Proteomes" id="UP001431429">
    <property type="component" value="Unassembled WGS sequence"/>
</dbReference>
<dbReference type="RefSeq" id="WP_250924030.1">
    <property type="nucleotide sequence ID" value="NZ_JAMQAW010000083.1"/>
</dbReference>
<dbReference type="Pfam" id="PF13193">
    <property type="entry name" value="AMP-binding_C"/>
    <property type="match status" value="1"/>
</dbReference>
<keyword evidence="1 4" id="KW-0436">Ligase</keyword>
<accession>A0ABT0V088</accession>
<sequence>MGDAYPAGTSIPDHYLVPPVSQPVYTDVPGSPVEDTANAGVELSDRQVAAGRGDATALIHHESGRRWTYNDLSSGSNRLASALLGLGLRLGDRVAIRSPNRPEALVAALAIWKAGGVVVPTPAQAKGSELCYFLADVEARLLIANADDPEPEHVAMAVDAGLVEQVVVHGPGEESSPYTSWSQLVESRPADFAVPDRSSDHVALVWHTGGTTGRPKACYHTHRRFLLAGHATGQATGVRPGEVWAAAAPIGHALGFIFHTNYTLLHGATAVLIERYSDANVIAEAIQRHRVGTFTAVAIAWSRLATALERDPALDVSSLYRAYAMWQTSGSSPIRDQWQARGLELMNNFGSTAFAGWVLAARPGQDVEPASLGRPSPGYTALAVEPDTALGVRPAPEGTVGRLAVRGPSGLTYWRRPELQRRDVVDGWTLADDLIRYEPSGNATYLGRTDFVISTAGYKVVPAEVEAALGSHPGVREVCVVGAPDPERQEVVTAYVVTAPGYPPSPVLVSELQSHVKGAISPYKYPRRIEFVTALPRDHVGKLQTRTVQEWARKGTSP</sequence>